<keyword evidence="9" id="KW-1185">Reference proteome</keyword>
<dbReference type="InterPro" id="IPR018076">
    <property type="entry name" value="T2SS_GspF_dom"/>
</dbReference>
<dbReference type="PANTHER" id="PTHR35007">
    <property type="entry name" value="INTEGRAL MEMBRANE PROTEIN-RELATED"/>
    <property type="match status" value="1"/>
</dbReference>
<keyword evidence="3 6" id="KW-0812">Transmembrane</keyword>
<protein>
    <submittedName>
        <fullName evidence="8">Type II secretion system F family protein</fullName>
    </submittedName>
</protein>
<evidence type="ECO:0000256" key="5">
    <source>
        <dbReference type="ARBA" id="ARBA00023136"/>
    </source>
</evidence>
<evidence type="ECO:0000256" key="2">
    <source>
        <dbReference type="ARBA" id="ARBA00022475"/>
    </source>
</evidence>
<evidence type="ECO:0000313" key="9">
    <source>
        <dbReference type="Proteomes" id="UP001596108"/>
    </source>
</evidence>
<keyword evidence="5 6" id="KW-0472">Membrane</keyword>
<dbReference type="Proteomes" id="UP001596108">
    <property type="component" value="Unassembled WGS sequence"/>
</dbReference>
<keyword evidence="4 6" id="KW-1133">Transmembrane helix</keyword>
<reference evidence="9" key="1">
    <citation type="journal article" date="2019" name="Int. J. Syst. Evol. Microbiol.">
        <title>The Global Catalogue of Microorganisms (GCM) 10K type strain sequencing project: providing services to taxonomists for standard genome sequencing and annotation.</title>
        <authorList>
            <consortium name="The Broad Institute Genomics Platform"/>
            <consortium name="The Broad Institute Genome Sequencing Center for Infectious Disease"/>
            <person name="Wu L."/>
            <person name="Ma J."/>
        </authorList>
    </citation>
    <scope>NUCLEOTIDE SEQUENCE [LARGE SCALE GENOMIC DNA]</scope>
    <source>
        <strain evidence="9">CGMCC 1.18578</strain>
    </source>
</reference>
<feature type="transmembrane region" description="Helical" evidence="6">
    <location>
        <begin position="109"/>
        <end position="126"/>
    </location>
</feature>
<proteinExistence type="predicted"/>
<evidence type="ECO:0000256" key="1">
    <source>
        <dbReference type="ARBA" id="ARBA00004651"/>
    </source>
</evidence>
<evidence type="ECO:0000313" key="8">
    <source>
        <dbReference type="EMBL" id="MFC5531624.1"/>
    </source>
</evidence>
<accession>A0ABW0R8E1</accession>
<organism evidence="8 9">
    <name type="scientific">Cohnella yongneupensis</name>
    <dbReference type="NCBI Taxonomy" id="425006"/>
    <lineage>
        <taxon>Bacteria</taxon>
        <taxon>Bacillati</taxon>
        <taxon>Bacillota</taxon>
        <taxon>Bacilli</taxon>
        <taxon>Bacillales</taxon>
        <taxon>Paenibacillaceae</taxon>
        <taxon>Cohnella</taxon>
    </lineage>
</organism>
<evidence type="ECO:0000256" key="3">
    <source>
        <dbReference type="ARBA" id="ARBA00022692"/>
    </source>
</evidence>
<feature type="transmembrane region" description="Helical" evidence="6">
    <location>
        <begin position="6"/>
        <end position="25"/>
    </location>
</feature>
<feature type="transmembrane region" description="Helical" evidence="6">
    <location>
        <begin position="259"/>
        <end position="280"/>
    </location>
</feature>
<sequence length="282" mass="30831">MTIGWTAIVVALLAVIYVVLVFKVLSLARGSWSGVNWLADPMVLVLRIRVVTERSQSFLLRQRLALAQLNGGTCSRERLLRFAGESLGIAYVVLLASGLLAIAAGNGSLVVLGGIVACCVPFLRARELRHRVAMRRQRIVMELPELLGKLLLIVNAGDNVLRALTRCAEQQPTGVNPLYDELKSALAAMKRGESMATALEEMGRRCAVPEVKLFASTLLINARRGGEAFVPALKELTRQMWDKRKAAVRTMGEQASSKLVFPLSFIFLCIMVLVGAPTVLMF</sequence>
<dbReference type="PANTHER" id="PTHR35007:SF4">
    <property type="entry name" value="CONSERVED TRANSMEMBRANE PROTEIN-RELATED"/>
    <property type="match status" value="1"/>
</dbReference>
<gene>
    <name evidence="8" type="ORF">ACFPQ4_19595</name>
</gene>
<dbReference type="Pfam" id="PF00482">
    <property type="entry name" value="T2SSF"/>
    <property type="match status" value="1"/>
</dbReference>
<comment type="subcellular location">
    <subcellularLocation>
        <location evidence="1">Cell membrane</location>
        <topology evidence="1">Multi-pass membrane protein</topology>
    </subcellularLocation>
</comment>
<evidence type="ECO:0000259" key="7">
    <source>
        <dbReference type="Pfam" id="PF00482"/>
    </source>
</evidence>
<dbReference type="RefSeq" id="WP_378113583.1">
    <property type="nucleotide sequence ID" value="NZ_JBHSNC010000055.1"/>
</dbReference>
<keyword evidence="2" id="KW-1003">Cell membrane</keyword>
<dbReference type="EMBL" id="JBHSNC010000055">
    <property type="protein sequence ID" value="MFC5531624.1"/>
    <property type="molecule type" value="Genomic_DNA"/>
</dbReference>
<comment type="caution">
    <text evidence="8">The sequence shown here is derived from an EMBL/GenBank/DDBJ whole genome shotgun (WGS) entry which is preliminary data.</text>
</comment>
<evidence type="ECO:0000256" key="6">
    <source>
        <dbReference type="SAM" id="Phobius"/>
    </source>
</evidence>
<feature type="domain" description="Type II secretion system protein GspF" evidence="7">
    <location>
        <begin position="149"/>
        <end position="276"/>
    </location>
</feature>
<evidence type="ECO:0000256" key="4">
    <source>
        <dbReference type="ARBA" id="ARBA00022989"/>
    </source>
</evidence>
<feature type="transmembrane region" description="Helical" evidence="6">
    <location>
        <begin position="86"/>
        <end position="103"/>
    </location>
</feature>
<name>A0ABW0R8E1_9BACL</name>